<keyword evidence="2" id="KW-1185">Reference proteome</keyword>
<dbReference type="EMBL" id="SRYA01000021">
    <property type="protein sequence ID" value="TGY96000.1"/>
    <property type="molecule type" value="Genomic_DNA"/>
</dbReference>
<organism evidence="1 2">
    <name type="scientific">Petralouisia muris</name>
    <dbReference type="NCBI Taxonomy" id="3032872"/>
    <lineage>
        <taxon>Bacteria</taxon>
        <taxon>Bacillati</taxon>
        <taxon>Bacillota</taxon>
        <taxon>Clostridia</taxon>
        <taxon>Lachnospirales</taxon>
        <taxon>Lachnospiraceae</taxon>
        <taxon>Petralouisia</taxon>
    </lineage>
</organism>
<sequence>MKVNTRKLAAAGMMTALGVSLSAFSIPIGASRCFPIQHLLNVLAGVFLGPSYAVGFAFSTALIRNLMGTGSLLAFPGSMAGAFLGAVLFRYTGKVWTNFAGEILGTGVIGAMLCYPVASLLLGNQEAALFTYVLPFFISTAGGCILAAILLGAMYRSGTVRYLQGMLKGTEQ</sequence>
<dbReference type="Proteomes" id="UP000304953">
    <property type="component" value="Unassembled WGS sequence"/>
</dbReference>
<gene>
    <name evidence="1" type="primary">thiW</name>
    <name evidence="1" type="ORF">E5329_11820</name>
</gene>
<name>A0AC61RW50_9FIRM</name>
<comment type="caution">
    <text evidence="1">The sequence shown here is derived from an EMBL/GenBank/DDBJ whole genome shotgun (WGS) entry which is preliminary data.</text>
</comment>
<protein>
    <submittedName>
        <fullName evidence="1">Energy coupling factor transporter S component ThiW</fullName>
    </submittedName>
</protein>
<proteinExistence type="predicted"/>
<evidence type="ECO:0000313" key="2">
    <source>
        <dbReference type="Proteomes" id="UP000304953"/>
    </source>
</evidence>
<accession>A0AC61RW50</accession>
<evidence type="ECO:0000313" key="1">
    <source>
        <dbReference type="EMBL" id="TGY96000.1"/>
    </source>
</evidence>
<reference evidence="1" key="1">
    <citation type="submission" date="2019-04" db="EMBL/GenBank/DDBJ databases">
        <title>Microbes associate with the intestines of laboratory mice.</title>
        <authorList>
            <person name="Navarre W."/>
            <person name="Wong E."/>
            <person name="Huang K."/>
            <person name="Tropini C."/>
            <person name="Ng K."/>
            <person name="Yu B."/>
        </authorList>
    </citation>
    <scope>NUCLEOTIDE SEQUENCE</scope>
    <source>
        <strain evidence="1">NM01_1-7b</strain>
    </source>
</reference>